<reference evidence="1" key="1">
    <citation type="submission" date="2019-08" db="EMBL/GenBank/DDBJ databases">
        <authorList>
            <person name="Kucharzyk K."/>
            <person name="Murdoch R.W."/>
            <person name="Higgins S."/>
            <person name="Loffler F."/>
        </authorList>
    </citation>
    <scope>NUCLEOTIDE SEQUENCE</scope>
</reference>
<gene>
    <name evidence="1" type="ORF">SDC9_131431</name>
</gene>
<comment type="caution">
    <text evidence="1">The sequence shown here is derived from an EMBL/GenBank/DDBJ whole genome shotgun (WGS) entry which is preliminary data.</text>
</comment>
<proteinExistence type="predicted"/>
<dbReference type="EMBL" id="VSSQ01032928">
    <property type="protein sequence ID" value="MPM84360.1"/>
    <property type="molecule type" value="Genomic_DNA"/>
</dbReference>
<accession>A0A645D4E6</accession>
<protein>
    <submittedName>
        <fullName evidence="1">Uncharacterized protein</fullName>
    </submittedName>
</protein>
<evidence type="ECO:0000313" key="1">
    <source>
        <dbReference type="EMBL" id="MPM84360.1"/>
    </source>
</evidence>
<dbReference type="AlphaFoldDB" id="A0A645D4E6"/>
<organism evidence="1">
    <name type="scientific">bioreactor metagenome</name>
    <dbReference type="NCBI Taxonomy" id="1076179"/>
    <lineage>
        <taxon>unclassified sequences</taxon>
        <taxon>metagenomes</taxon>
        <taxon>ecological metagenomes</taxon>
    </lineage>
</organism>
<sequence>MRRPPAALEEASFSALSNSDAERTLRAISRQRSSPSRASLFTVEGVPPLKSILSSRTDATVTFVWVLPKSSSTAILSFGIDLFDRGDDLVHVVVTVYAEGLKFFGDVDGE</sequence>
<name>A0A645D4E6_9ZZZZ</name>